<protein>
    <submittedName>
        <fullName evidence="3">Uncharacterized protein</fullName>
    </submittedName>
</protein>
<organism evidence="3">
    <name type="scientific">Fagus sylvatica</name>
    <name type="common">Beechnut</name>
    <dbReference type="NCBI Taxonomy" id="28930"/>
    <lineage>
        <taxon>Eukaryota</taxon>
        <taxon>Viridiplantae</taxon>
        <taxon>Streptophyta</taxon>
        <taxon>Embryophyta</taxon>
        <taxon>Tracheophyta</taxon>
        <taxon>Spermatophyta</taxon>
        <taxon>Magnoliopsida</taxon>
        <taxon>eudicotyledons</taxon>
        <taxon>Gunneridae</taxon>
        <taxon>Pentapetalae</taxon>
        <taxon>rosids</taxon>
        <taxon>fabids</taxon>
        <taxon>Fagales</taxon>
        <taxon>Fagaceae</taxon>
        <taxon>Fagus</taxon>
    </lineage>
</organism>
<proteinExistence type="predicted"/>
<dbReference type="EMBL" id="OIVN01000996">
    <property type="protein sequence ID" value="SPC88411.1"/>
    <property type="molecule type" value="Genomic_DNA"/>
</dbReference>
<evidence type="ECO:0000313" key="4">
    <source>
        <dbReference type="EMBL" id="SPC88411.1"/>
    </source>
</evidence>
<sequence length="524" mass="58360">MARGKSGARANKLAKLVNSDKKMREFRDMYYVSNDVRLRYYPSDDLPLLNQGEIIIPVMSVVEGGVRLPSSNKGYDHDFLIVSDPSWLEVLKREVNLEDLTKVLSANILVDRLGQLRSAPLLLGYTPQLGNFLEGPTVPRSQEMLVEPMVLFVAQPASTSLSIEHPDLIPIGELSEMAPSINAYELMGKKSKGASGSKNKGKAKEDTQAKKSRRPVFEVIAPEQTAPNVDLGSAVLDIQPTLPQIVEIDEPEVEADPAPRAKRARTMGEPSQRLESSSLNDIWDPEMMVGQDPISVHHTMLDSSDVELSAKVAHALSGVACLPGDIRAWETMFSGQIFRHISRGLMMAAQGVHTMESRVFCLNERLRDKEAEHNKAVAEVMENATANYKALEQEHFKTLNNMKEAEERARTEAEQKAKIEVEVIQLQEKVKTFEAECIRSIGQAREDGKQEVMGEVRAQLQEVFNGGFRDGWKSALRKADVPSSSDLYMRSNTPLPYPQADLKDSDDEDEEDDEAEEAEAEQED</sequence>
<feature type="region of interest" description="Disordered" evidence="2">
    <location>
        <begin position="190"/>
        <end position="213"/>
    </location>
</feature>
<evidence type="ECO:0000256" key="1">
    <source>
        <dbReference type="SAM" id="Coils"/>
    </source>
</evidence>
<feature type="compositionally biased region" description="Polar residues" evidence="2">
    <location>
        <begin position="482"/>
        <end position="494"/>
    </location>
</feature>
<feature type="region of interest" description="Disordered" evidence="2">
    <location>
        <begin position="479"/>
        <end position="524"/>
    </location>
</feature>
<name>A0A2N9F7E5_FAGSY</name>
<keyword evidence="1" id="KW-0175">Coiled coil</keyword>
<reference evidence="3" key="1">
    <citation type="submission" date="2018-02" db="EMBL/GenBank/DDBJ databases">
        <authorList>
            <person name="Cohen D.B."/>
            <person name="Kent A.D."/>
        </authorList>
    </citation>
    <scope>NUCLEOTIDE SEQUENCE</scope>
</reference>
<dbReference type="AlphaFoldDB" id="A0A2N9F7E5"/>
<dbReference type="EMBL" id="OIVN01000614">
    <property type="protein sequence ID" value="SPC83015.1"/>
    <property type="molecule type" value="Genomic_DNA"/>
</dbReference>
<evidence type="ECO:0000256" key="2">
    <source>
        <dbReference type="SAM" id="MobiDB-lite"/>
    </source>
</evidence>
<feature type="coiled-coil region" evidence="1">
    <location>
        <begin position="363"/>
        <end position="436"/>
    </location>
</feature>
<feature type="compositionally biased region" description="Acidic residues" evidence="2">
    <location>
        <begin position="504"/>
        <end position="524"/>
    </location>
</feature>
<evidence type="ECO:0000313" key="3">
    <source>
        <dbReference type="EMBL" id="SPC83015.1"/>
    </source>
</evidence>
<accession>A0A2N9F7E5</accession>
<feature type="region of interest" description="Disordered" evidence="2">
    <location>
        <begin position="253"/>
        <end position="277"/>
    </location>
</feature>
<gene>
    <name evidence="3" type="ORF">FSB_LOCUS10897</name>
    <name evidence="4" type="ORF">FSB_LOCUS16293</name>
</gene>